<organism evidence="2 3">
    <name type="scientific">Cylindrobasidium torrendii FP15055 ss-10</name>
    <dbReference type="NCBI Taxonomy" id="1314674"/>
    <lineage>
        <taxon>Eukaryota</taxon>
        <taxon>Fungi</taxon>
        <taxon>Dikarya</taxon>
        <taxon>Basidiomycota</taxon>
        <taxon>Agaricomycotina</taxon>
        <taxon>Agaricomycetes</taxon>
        <taxon>Agaricomycetidae</taxon>
        <taxon>Agaricales</taxon>
        <taxon>Marasmiineae</taxon>
        <taxon>Physalacriaceae</taxon>
        <taxon>Cylindrobasidium</taxon>
    </lineage>
</organism>
<dbReference type="InterPro" id="IPR012341">
    <property type="entry name" value="6hp_glycosidase-like_sf"/>
</dbReference>
<keyword evidence="3" id="KW-1185">Reference proteome</keyword>
<dbReference type="InterPro" id="IPR010905">
    <property type="entry name" value="Glyco_hydro_88"/>
</dbReference>
<dbReference type="Pfam" id="PF07470">
    <property type="entry name" value="Glyco_hydro_88"/>
    <property type="match status" value="1"/>
</dbReference>
<proteinExistence type="predicted"/>
<accession>A0A0D7BCU8</accession>
<dbReference type="GO" id="GO:0016798">
    <property type="term" value="F:hydrolase activity, acting on glycosyl bonds"/>
    <property type="evidence" value="ECO:0007669"/>
    <property type="project" value="UniProtKB-KW"/>
</dbReference>
<dbReference type="SUPFAM" id="SSF48208">
    <property type="entry name" value="Six-hairpin glycosidases"/>
    <property type="match status" value="1"/>
</dbReference>
<evidence type="ECO:0000313" key="3">
    <source>
        <dbReference type="Proteomes" id="UP000054007"/>
    </source>
</evidence>
<dbReference type="OrthoDB" id="4138492at2759"/>
<dbReference type="InterPro" id="IPR008928">
    <property type="entry name" value="6-hairpin_glycosidase_sf"/>
</dbReference>
<dbReference type="Proteomes" id="UP000054007">
    <property type="component" value="Unassembled WGS sequence"/>
</dbReference>
<keyword evidence="1" id="KW-0378">Hydrolase</keyword>
<evidence type="ECO:0000256" key="1">
    <source>
        <dbReference type="ARBA" id="ARBA00022801"/>
    </source>
</evidence>
<dbReference type="AlphaFoldDB" id="A0A0D7BCU8"/>
<dbReference type="GO" id="GO:0005975">
    <property type="term" value="P:carbohydrate metabolic process"/>
    <property type="evidence" value="ECO:0007669"/>
    <property type="project" value="InterPro"/>
</dbReference>
<protein>
    <submittedName>
        <fullName evidence="2">Six-hairpin glycosidase</fullName>
    </submittedName>
</protein>
<reference evidence="2 3" key="1">
    <citation type="journal article" date="2015" name="Fungal Genet. Biol.">
        <title>Evolution of novel wood decay mechanisms in Agaricales revealed by the genome sequences of Fistulina hepatica and Cylindrobasidium torrendii.</title>
        <authorList>
            <person name="Floudas D."/>
            <person name="Held B.W."/>
            <person name="Riley R."/>
            <person name="Nagy L.G."/>
            <person name="Koehler G."/>
            <person name="Ransdell A.S."/>
            <person name="Younus H."/>
            <person name="Chow J."/>
            <person name="Chiniquy J."/>
            <person name="Lipzen A."/>
            <person name="Tritt A."/>
            <person name="Sun H."/>
            <person name="Haridas S."/>
            <person name="LaButti K."/>
            <person name="Ohm R.A."/>
            <person name="Kues U."/>
            <person name="Blanchette R.A."/>
            <person name="Grigoriev I.V."/>
            <person name="Minto R.E."/>
            <person name="Hibbett D.S."/>
        </authorList>
    </citation>
    <scope>NUCLEOTIDE SEQUENCE [LARGE SCALE GENOMIC DNA]</scope>
    <source>
        <strain evidence="2 3">FP15055 ss-10</strain>
    </source>
</reference>
<dbReference type="PANTHER" id="PTHR41814">
    <property type="entry name" value="EXPRESSED PROTEIN"/>
    <property type="match status" value="1"/>
</dbReference>
<dbReference type="Gene3D" id="1.50.10.10">
    <property type="match status" value="1"/>
</dbReference>
<dbReference type="STRING" id="1314674.A0A0D7BCU8"/>
<keyword evidence="2" id="KW-0326">Glycosidase</keyword>
<evidence type="ECO:0000313" key="2">
    <source>
        <dbReference type="EMBL" id="KIY68075.1"/>
    </source>
</evidence>
<dbReference type="PANTHER" id="PTHR41814:SF1">
    <property type="entry name" value="CELLULASE"/>
    <property type="match status" value="1"/>
</dbReference>
<name>A0A0D7BCU8_9AGAR</name>
<gene>
    <name evidence="2" type="ORF">CYLTODRAFT_374901</name>
</gene>
<sequence length="437" mass="46510">MSALSTLAKILTSSTAGSAFEAFPFSTTGTTSFSLLETSEDARLSLSTGGGFNISGAASLCASAPTHSWEYGAATMALLELHTPWATVFGMKSGWNSAIDIATNPAAQAAFEWITLNDAGGVDSLCAGQGSTGDPASLGVIAWMIGKTTGLEAYTKGTQNTIDYLMTQAPRYANGAISHRSDTAELWADFMYMAPPVLAFYGAETNDSSYVYEGYNQCKLYREVLQTAGTGPWSHIIGTQSYDPGQWSTGNGWAAAGMVRVLFTIRASGVRNWEGQDAAWWDSADADLVSWIKEILDGVQAAGLDTNGLVRNYLDDENQFGEISGSALFASVIYRLAGELGDSYVQWADGIRETLNGQNKETGAWIVSAEGAASPAIDPLAWGGGAVDLSPEGESFVVMMYSAWRDCVLAGTCVRSGSEATKREVAPSRHWSARRRH</sequence>
<dbReference type="EMBL" id="KN880510">
    <property type="protein sequence ID" value="KIY68075.1"/>
    <property type="molecule type" value="Genomic_DNA"/>
</dbReference>